<dbReference type="AlphaFoldDB" id="A0A1G1KVA2"/>
<dbReference type="Gene3D" id="3.40.210.20">
    <property type="entry name" value="MvaI/BcnI restriction endonuclease, catalytic domain"/>
    <property type="match status" value="1"/>
</dbReference>
<gene>
    <name evidence="2" type="ORF">A3G33_06305</name>
</gene>
<dbReference type="InterPro" id="IPR043004">
    <property type="entry name" value="MvaI_BcnI_cat"/>
</dbReference>
<protein>
    <submittedName>
        <fullName evidence="2">NciI</fullName>
    </submittedName>
</protein>
<accession>A0A1G1KVA2</accession>
<evidence type="ECO:0000313" key="3">
    <source>
        <dbReference type="Proteomes" id="UP000178187"/>
    </source>
</evidence>
<feature type="domain" description="MvaI/BcnI restriction endonuclease" evidence="1">
    <location>
        <begin position="10"/>
        <end position="261"/>
    </location>
</feature>
<dbReference type="Gene3D" id="3.30.70.3570">
    <property type="entry name" value="MvaI/BcnI restriction endonuclease, recognition domain"/>
    <property type="match status" value="1"/>
</dbReference>
<proteinExistence type="predicted"/>
<reference evidence="2 3" key="1">
    <citation type="journal article" date="2016" name="Nat. Commun.">
        <title>Thousands of microbial genomes shed light on interconnected biogeochemical processes in an aquifer system.</title>
        <authorList>
            <person name="Anantharaman K."/>
            <person name="Brown C.T."/>
            <person name="Hug L.A."/>
            <person name="Sharon I."/>
            <person name="Castelle C.J."/>
            <person name="Probst A.J."/>
            <person name="Thomas B.C."/>
            <person name="Singh A."/>
            <person name="Wilkins M.J."/>
            <person name="Karaoz U."/>
            <person name="Brodie E.L."/>
            <person name="Williams K.H."/>
            <person name="Hubbard S.S."/>
            <person name="Banfield J.F."/>
        </authorList>
    </citation>
    <scope>NUCLEOTIDE SEQUENCE [LARGE SCALE GENOMIC DNA]</scope>
</reference>
<dbReference type="Pfam" id="PF15515">
    <property type="entry name" value="MvaI_BcnI"/>
    <property type="match status" value="1"/>
</dbReference>
<name>A0A1G1KVA2_9BACT</name>
<dbReference type="EMBL" id="MHFR01000046">
    <property type="protein sequence ID" value="OGW96894.1"/>
    <property type="molecule type" value="Genomic_DNA"/>
</dbReference>
<evidence type="ECO:0000313" key="2">
    <source>
        <dbReference type="EMBL" id="OGW96894.1"/>
    </source>
</evidence>
<dbReference type="InterPro" id="IPR043005">
    <property type="entry name" value="MvaI_BcnI_rec"/>
</dbReference>
<organism evidence="2 3">
    <name type="scientific">Candidatus Danuiimicrobium aquiferis</name>
    <dbReference type="NCBI Taxonomy" id="1801832"/>
    <lineage>
        <taxon>Bacteria</taxon>
        <taxon>Pseudomonadati</taxon>
        <taxon>Candidatus Omnitrophota</taxon>
        <taxon>Candidatus Danuiimicrobium</taxon>
    </lineage>
</organism>
<sequence length="268" mass="30130">MKLFSKDELIKEIKAIASKGWHKSVKQTRDTRNDGAVGNTLEVLLGITENNLPIPNAREWELKGQRAHSSSLITLKHIEPSPTAARIVNNILLPKHGWPHKQAGSKYPKTEMSFRSTTSASCFTNRGFTVGVDRTAKKLRFVFDSKKADASDPVIKAWLSSVEKRAGLGAISPEPYWGFEDLKYAIGEKIKNCFYVIAEAKIDDGHEYFCYQHLSVLSGFSFEKFLCCVEAGSLLIDFDARTGHNHGTKFRLKQGVWSDLYDDVKEVF</sequence>
<comment type="caution">
    <text evidence="2">The sequence shown here is derived from an EMBL/GenBank/DDBJ whole genome shotgun (WGS) entry which is preliminary data.</text>
</comment>
<dbReference type="Proteomes" id="UP000178187">
    <property type="component" value="Unassembled WGS sequence"/>
</dbReference>
<dbReference type="InterPro" id="IPR029127">
    <property type="entry name" value="MvaI_BcnI"/>
</dbReference>
<dbReference type="CDD" id="cd22339">
    <property type="entry name" value="NciI-like"/>
    <property type="match status" value="1"/>
</dbReference>
<evidence type="ECO:0000259" key="1">
    <source>
        <dbReference type="Pfam" id="PF15515"/>
    </source>
</evidence>